<dbReference type="Proteomes" id="UP000236527">
    <property type="component" value="Unassembled WGS sequence"/>
</dbReference>
<reference evidence="2" key="1">
    <citation type="journal article" date="2018" name="Genome Announc.">
        <title>Draft Genome Sequence of the Nitrogen-Fixing and Hormogonia-Inducing Cyanobacterium Nostoc cycadae Strain WK-1, Isolated from the Coralloid Roots of Cycas revoluta.</title>
        <authorList>
            <person name="Kanesaki Y."/>
            <person name="Hirose M."/>
            <person name="Hirose Y."/>
            <person name="Fujisawa T."/>
            <person name="Nakamura Y."/>
            <person name="Watanabe S."/>
            <person name="Matsunaga S."/>
            <person name="Uchida H."/>
            <person name="Murakami A."/>
        </authorList>
    </citation>
    <scope>NUCLEOTIDE SEQUENCE [LARGE SCALE GENOMIC DNA]</scope>
    <source>
        <strain evidence="2">WK-1</strain>
    </source>
</reference>
<evidence type="ECO:0000313" key="1">
    <source>
        <dbReference type="EMBL" id="GBE94458.1"/>
    </source>
</evidence>
<dbReference type="EMBL" id="BDGE01000078">
    <property type="protein sequence ID" value="GBE94458.1"/>
    <property type="molecule type" value="Genomic_DNA"/>
</dbReference>
<organism evidence="1 2">
    <name type="scientific">Nostoc cycadae WK-1</name>
    <dbReference type="NCBI Taxonomy" id="1861711"/>
    <lineage>
        <taxon>Bacteria</taxon>
        <taxon>Bacillati</taxon>
        <taxon>Cyanobacteriota</taxon>
        <taxon>Cyanophyceae</taxon>
        <taxon>Nostocales</taxon>
        <taxon>Nostocaceae</taxon>
        <taxon>Nostoc</taxon>
    </lineage>
</organism>
<comment type="caution">
    <text evidence="1">The sequence shown here is derived from an EMBL/GenBank/DDBJ whole genome shotgun (WGS) entry which is preliminary data.</text>
</comment>
<keyword evidence="2" id="KW-1185">Reference proteome</keyword>
<dbReference type="AlphaFoldDB" id="A0A2H6LML7"/>
<proteinExistence type="predicted"/>
<name>A0A2H6LML7_9NOSO</name>
<gene>
    <name evidence="1" type="ORF">NCWK1_4234</name>
</gene>
<evidence type="ECO:0000313" key="2">
    <source>
        <dbReference type="Proteomes" id="UP000236527"/>
    </source>
</evidence>
<sequence>MYQIDPPRPAKEFLPTMYDLPSEDPKEPGLPDQFHIWQPRLLEDTFSPPEYPGDEIFIASDLNLYYDPQRMFGKYETNQSSKSSQRMFGKSKKTPVTVFCQ</sequence>
<accession>A0A2H6LML7</accession>
<protein>
    <submittedName>
        <fullName evidence="1">Uncharacterized protein</fullName>
    </submittedName>
</protein>